<sequence>MGNTSIEKAGIWADSIYPTLRLEDKLALILLGQPGFTVVDPLAIEHLDIKPSSFTRAIVDIRGGFEMGSMPMPFPDEKTLLVCSPESRDGMIRWLADTFARSGVNCFLSDIVPLPSINVANGDEHPGALAMSSLWIPFRPDAYSLNAFYAEACLVPSHINSLLPSSLPVINLPQVGDEKGISMVAGAALSVRQVLEDGKLLITNDYTKDYERLLNAFRDRWLDEDILVHSCRNALIMKYLSTETHYFFSPKLSEKELLLTFRRVYESSVSLFQPHYKKLFPFTQLDMKVGYYTKGMLHGNNFVRMADNYIRQQPMLLHPFRYDLIFLLSDPSYYQSVPLEEVIKSIRIYYPGTSLVLVWAGDPGNLPFSAWPSGLDGMVLAPSANPFVWEIMAQVVFNGVATSPKAPREVYGYLASMAIHCDVTRLKYGLPEEVGLSSDTLALIDKIVEKAIKQNATPGAQVLVARNGVVVLHRSYGWHNYKKKRLVKNSDIYDLASVTKIAGTMPVVMRTYDDGLWALNDPISTYLPEADTTDKRDITVRQLLLHQSGLQASIPFHTEILDKSMLKGDLYSKKRSSTHPYKVDNNLYMNKNLVYKDYLISNRKDSLFSVTVAENVYLNHNYVDSMYYLVLASKLRKPIYLYSDLNFILLKRIIENVSGMPMENAASELFYSKIGSASLMFNPWKYGFAVMAAPTEDDQTFRKQTLQGYVHDQTAALMGGVAGHAGLFGNANDLAKLLQMYLNKGEYGGYRYLGAGTVDFFTSAHEPGNRRGLGFDKPEMDPKKDTPVSRLASAESYGHQGFSGTMVWVDPRYNLIYIFLSNRIHPDSYNRKLSTLNIRTDIQDVIYRSITKP</sequence>
<dbReference type="Proteomes" id="UP001056426">
    <property type="component" value="Chromosome"/>
</dbReference>
<evidence type="ECO:0000313" key="3">
    <source>
        <dbReference type="EMBL" id="URW78670.1"/>
    </source>
</evidence>
<reference evidence="3" key="2">
    <citation type="submission" date="2022-06" db="EMBL/GenBank/DDBJ databases">
        <title>Xiashengella guii gen. nov. sp. nov., a bacterium isolated form anaerobic digestion tank.</title>
        <authorList>
            <person name="Huang H."/>
        </authorList>
    </citation>
    <scope>NUCLEOTIDE SEQUENCE</scope>
    <source>
        <strain evidence="3">Ai-910</strain>
    </source>
</reference>
<accession>A0A9J6ZMB7</accession>
<dbReference type="AlphaFoldDB" id="A0A9J6ZMB7"/>
<dbReference type="InterPro" id="IPR050789">
    <property type="entry name" value="Diverse_Enzym_Activities"/>
</dbReference>
<feature type="domain" description="Beta-lactamase-related" evidence="2">
    <location>
        <begin position="640"/>
        <end position="832"/>
    </location>
</feature>
<name>A0A9J6ZMB7_9BACT</name>
<dbReference type="Pfam" id="PF00144">
    <property type="entry name" value="Beta-lactamase"/>
    <property type="match status" value="2"/>
</dbReference>
<evidence type="ECO:0000259" key="2">
    <source>
        <dbReference type="Pfam" id="PF00144"/>
    </source>
</evidence>
<dbReference type="InterPro" id="IPR001466">
    <property type="entry name" value="Beta-lactam-related"/>
</dbReference>
<proteinExistence type="predicted"/>
<dbReference type="PANTHER" id="PTHR43283">
    <property type="entry name" value="BETA-LACTAMASE-RELATED"/>
    <property type="match status" value="1"/>
</dbReference>
<keyword evidence="4" id="KW-1185">Reference proteome</keyword>
<dbReference type="Gene3D" id="3.40.710.10">
    <property type="entry name" value="DD-peptidase/beta-lactamase superfamily"/>
    <property type="match status" value="1"/>
</dbReference>
<dbReference type="SUPFAM" id="SSF56601">
    <property type="entry name" value="beta-lactamase/transpeptidase-like"/>
    <property type="match status" value="1"/>
</dbReference>
<gene>
    <name evidence="3" type="ORF">M9189_07305</name>
</gene>
<dbReference type="InterPro" id="IPR012338">
    <property type="entry name" value="Beta-lactam/transpept-like"/>
</dbReference>
<evidence type="ECO:0000256" key="1">
    <source>
        <dbReference type="ARBA" id="ARBA00022801"/>
    </source>
</evidence>
<evidence type="ECO:0000313" key="4">
    <source>
        <dbReference type="Proteomes" id="UP001056426"/>
    </source>
</evidence>
<feature type="domain" description="Beta-lactamase-related" evidence="2">
    <location>
        <begin position="444"/>
        <end position="553"/>
    </location>
</feature>
<protein>
    <submittedName>
        <fullName evidence="3">Serine hydrolase</fullName>
    </submittedName>
</protein>
<reference evidence="3" key="1">
    <citation type="submission" date="2022-05" db="EMBL/GenBank/DDBJ databases">
        <authorList>
            <person name="Sun X."/>
        </authorList>
    </citation>
    <scope>NUCLEOTIDE SEQUENCE</scope>
    <source>
        <strain evidence="3">Ai-910</strain>
    </source>
</reference>
<dbReference type="GO" id="GO:0016787">
    <property type="term" value="F:hydrolase activity"/>
    <property type="evidence" value="ECO:0007669"/>
    <property type="project" value="UniProtKB-KW"/>
</dbReference>
<dbReference type="RefSeq" id="WP_250722031.1">
    <property type="nucleotide sequence ID" value="NZ_CP098400.1"/>
</dbReference>
<organism evidence="3 4">
    <name type="scientific">Xiashengella succiniciproducens</name>
    <dbReference type="NCBI Taxonomy" id="2949635"/>
    <lineage>
        <taxon>Bacteria</taxon>
        <taxon>Pseudomonadati</taxon>
        <taxon>Bacteroidota</taxon>
        <taxon>Bacteroidia</taxon>
        <taxon>Marinilabiliales</taxon>
        <taxon>Marinilabiliaceae</taxon>
        <taxon>Xiashengella</taxon>
    </lineage>
</organism>
<keyword evidence="1 3" id="KW-0378">Hydrolase</keyword>
<dbReference type="KEGG" id="alkq:M9189_07305"/>
<dbReference type="PANTHER" id="PTHR43283:SF11">
    <property type="entry name" value="BETA-LACTAMASE-RELATED DOMAIN-CONTAINING PROTEIN"/>
    <property type="match status" value="1"/>
</dbReference>
<dbReference type="EMBL" id="CP098400">
    <property type="protein sequence ID" value="URW78670.1"/>
    <property type="molecule type" value="Genomic_DNA"/>
</dbReference>